<dbReference type="RefSeq" id="WP_015230225.1">
    <property type="nucleotide sequence ID" value="NC_019780.1"/>
</dbReference>
<dbReference type="PROSITE" id="PS00211">
    <property type="entry name" value="ABC_TRANSPORTER_1"/>
    <property type="match status" value="1"/>
</dbReference>
<sequence>MTVQLLDRITHQYGSRLVLDEISLSVKPSQILCLMGPSGCGKTTLLNLLAGLVSPTAGKVAPSLSSVAYVFQEPCLFPWYTTVENIAIGLKAQGVNQTRRLQRARTLAEKVGLADATHLYPQQLSGGMKQRVNLARAFAIDPSLLLLDEPFSSLDLGTRGQAQKLVMNWVAEHETTAILVTHDLAEAVLMADHLIVFSARPARMVYCWENEKPPQQRDAVYIYRILAQLQAVPEVAASFSLETPLSLF</sequence>
<dbReference type="AlphaFoldDB" id="K9YWE3"/>
<evidence type="ECO:0000313" key="6">
    <source>
        <dbReference type="EMBL" id="AFZ51236.1"/>
    </source>
</evidence>
<dbReference type="SMART" id="SM00382">
    <property type="entry name" value="AAA"/>
    <property type="match status" value="1"/>
</dbReference>
<keyword evidence="3" id="KW-0547">Nucleotide-binding</keyword>
<dbReference type="eggNOG" id="COG1116">
    <property type="taxonomic scope" value="Bacteria"/>
</dbReference>
<dbReference type="PROSITE" id="PS50893">
    <property type="entry name" value="ABC_TRANSPORTER_2"/>
    <property type="match status" value="1"/>
</dbReference>
<name>K9YWE3_DACS8</name>
<dbReference type="InterPro" id="IPR017871">
    <property type="entry name" value="ABC_transporter-like_CS"/>
</dbReference>
<accession>K9YWE3</accession>
<dbReference type="Pfam" id="PF00005">
    <property type="entry name" value="ABC_tran"/>
    <property type="match status" value="1"/>
</dbReference>
<dbReference type="InterPro" id="IPR050093">
    <property type="entry name" value="ABC_SmlMolc_Importer"/>
</dbReference>
<dbReference type="CDD" id="cd03293">
    <property type="entry name" value="ABC_NrtD_SsuB_transporters"/>
    <property type="match status" value="1"/>
</dbReference>
<dbReference type="GO" id="GO:0016887">
    <property type="term" value="F:ATP hydrolysis activity"/>
    <property type="evidence" value="ECO:0007669"/>
    <property type="project" value="InterPro"/>
</dbReference>
<dbReference type="InterPro" id="IPR003593">
    <property type="entry name" value="AAA+_ATPase"/>
</dbReference>
<dbReference type="Proteomes" id="UP000010482">
    <property type="component" value="Chromosome"/>
</dbReference>
<keyword evidence="2" id="KW-0813">Transport</keyword>
<gene>
    <name evidence="6" type="ORF">Dacsa_2657</name>
</gene>
<dbReference type="GO" id="GO:0005886">
    <property type="term" value="C:plasma membrane"/>
    <property type="evidence" value="ECO:0007669"/>
    <property type="project" value="UniProtKB-SubCell"/>
</dbReference>
<evidence type="ECO:0000256" key="2">
    <source>
        <dbReference type="ARBA" id="ARBA00022448"/>
    </source>
</evidence>
<evidence type="ECO:0000259" key="5">
    <source>
        <dbReference type="PROSITE" id="PS50893"/>
    </source>
</evidence>
<dbReference type="KEGG" id="dsl:Dacsa_2657"/>
<proteinExistence type="predicted"/>
<dbReference type="PANTHER" id="PTHR42781:SF8">
    <property type="entry name" value="BICARBONATE TRANSPORT ATP-BINDING PROTEIN CMPC"/>
    <property type="match status" value="1"/>
</dbReference>
<comment type="subcellular location">
    <subcellularLocation>
        <location evidence="1">Cell inner membrane</location>
        <topology evidence="1">Peripheral membrane protein</topology>
    </subcellularLocation>
</comment>
<dbReference type="SUPFAM" id="SSF52540">
    <property type="entry name" value="P-loop containing nucleoside triphosphate hydrolases"/>
    <property type="match status" value="1"/>
</dbReference>
<dbReference type="HOGENOM" id="CLU_000604_1_22_3"/>
<dbReference type="PANTHER" id="PTHR42781">
    <property type="entry name" value="SPERMIDINE/PUTRESCINE IMPORT ATP-BINDING PROTEIN POTA"/>
    <property type="match status" value="1"/>
</dbReference>
<dbReference type="InterPro" id="IPR003439">
    <property type="entry name" value="ABC_transporter-like_ATP-bd"/>
</dbReference>
<protein>
    <submittedName>
        <fullName evidence="6">ABC-type nitrate/sulfonate/bicarbonate transport system, ATPase component</fullName>
    </submittedName>
</protein>
<keyword evidence="7" id="KW-1185">Reference proteome</keyword>
<feature type="domain" description="ABC transporter" evidence="5">
    <location>
        <begin position="3"/>
        <end position="224"/>
    </location>
</feature>
<keyword evidence="4" id="KW-0067">ATP-binding</keyword>
<evidence type="ECO:0000256" key="1">
    <source>
        <dbReference type="ARBA" id="ARBA00004417"/>
    </source>
</evidence>
<dbReference type="EMBL" id="CP003944">
    <property type="protein sequence ID" value="AFZ51236.1"/>
    <property type="molecule type" value="Genomic_DNA"/>
</dbReference>
<evidence type="ECO:0000256" key="3">
    <source>
        <dbReference type="ARBA" id="ARBA00022741"/>
    </source>
</evidence>
<evidence type="ECO:0000256" key="4">
    <source>
        <dbReference type="ARBA" id="ARBA00022840"/>
    </source>
</evidence>
<dbReference type="STRING" id="13035.Dacsa_2657"/>
<organism evidence="6 7">
    <name type="scientific">Dactylococcopsis salina (strain PCC 8305)</name>
    <name type="common">Myxobactron salinum</name>
    <dbReference type="NCBI Taxonomy" id="13035"/>
    <lineage>
        <taxon>Bacteria</taxon>
        <taxon>Bacillati</taxon>
        <taxon>Cyanobacteriota</taxon>
        <taxon>Cyanophyceae</taxon>
        <taxon>Nodosilineales</taxon>
        <taxon>Cymatolegaceae</taxon>
        <taxon>Dactylococcopsis</taxon>
    </lineage>
</organism>
<dbReference type="Gene3D" id="3.40.50.300">
    <property type="entry name" value="P-loop containing nucleotide triphosphate hydrolases"/>
    <property type="match status" value="1"/>
</dbReference>
<dbReference type="InterPro" id="IPR027417">
    <property type="entry name" value="P-loop_NTPase"/>
</dbReference>
<dbReference type="GO" id="GO:0005524">
    <property type="term" value="F:ATP binding"/>
    <property type="evidence" value="ECO:0007669"/>
    <property type="project" value="UniProtKB-KW"/>
</dbReference>
<reference evidence="6" key="1">
    <citation type="submission" date="2012-04" db="EMBL/GenBank/DDBJ databases">
        <title>Finished genome of Dactylococcopsis salina PCC 8305.</title>
        <authorList>
            <consortium name="US DOE Joint Genome Institute"/>
            <person name="Gugger M."/>
            <person name="Coursin T."/>
            <person name="Rippka R."/>
            <person name="Tandeau De Marsac N."/>
            <person name="Huntemann M."/>
            <person name="Wei C.-L."/>
            <person name="Han J."/>
            <person name="Detter J.C."/>
            <person name="Han C."/>
            <person name="Tapia R."/>
            <person name="Daligault H."/>
            <person name="Chen A."/>
            <person name="Krypides N."/>
            <person name="Mavromatis K."/>
            <person name="Markowitz V."/>
            <person name="Szeto E."/>
            <person name="Ivanova N."/>
            <person name="Ovchinnikova G."/>
            <person name="Pagani I."/>
            <person name="Pati A."/>
            <person name="Goodwin L."/>
            <person name="Peters L."/>
            <person name="Pitluck S."/>
            <person name="Woyke T."/>
            <person name="Kerfeld C."/>
        </authorList>
    </citation>
    <scope>NUCLEOTIDE SEQUENCE [LARGE SCALE GENOMIC DNA]</scope>
    <source>
        <strain evidence="6">PCC 8305</strain>
    </source>
</reference>
<dbReference type="OrthoDB" id="9801958at2"/>
<evidence type="ECO:0000313" key="7">
    <source>
        <dbReference type="Proteomes" id="UP000010482"/>
    </source>
</evidence>